<keyword evidence="4" id="KW-0547">Nucleotide-binding</keyword>
<dbReference type="GO" id="GO:0006085">
    <property type="term" value="P:acetyl-CoA biosynthetic process"/>
    <property type="evidence" value="ECO:0007669"/>
    <property type="project" value="TreeGrafter"/>
</dbReference>
<evidence type="ECO:0000256" key="2">
    <source>
        <dbReference type="ARBA" id="ARBA00013275"/>
    </source>
</evidence>
<evidence type="ECO:0000256" key="1">
    <source>
        <dbReference type="ARBA" id="ARBA00006432"/>
    </source>
</evidence>
<accession>A0A556PTY2</accession>
<comment type="similarity">
    <text evidence="1">Belongs to the ATP-dependent AMP-binding enzyme family.</text>
</comment>
<dbReference type="PANTHER" id="PTHR24095:SF14">
    <property type="entry name" value="ACETYL-COENZYME A SYNTHETASE 1"/>
    <property type="match status" value="1"/>
</dbReference>
<dbReference type="EC" id="6.2.1.1" evidence="2"/>
<evidence type="ECO:0000259" key="9">
    <source>
        <dbReference type="Pfam" id="PF16177"/>
    </source>
</evidence>
<dbReference type="Pfam" id="PF13193">
    <property type="entry name" value="AMP-binding_C"/>
    <property type="match status" value="1"/>
</dbReference>
<dbReference type="PANTHER" id="PTHR24095">
    <property type="entry name" value="ACETYL-COENZYME A SYNTHETASE"/>
    <property type="match status" value="1"/>
</dbReference>
<dbReference type="Gene3D" id="3.30.300.30">
    <property type="match status" value="1"/>
</dbReference>
<keyword evidence="11" id="KW-1185">Reference proteome</keyword>
<dbReference type="OrthoDB" id="9778383at2"/>
<keyword evidence="5" id="KW-0067">ATP-binding</keyword>
<dbReference type="InterPro" id="IPR032387">
    <property type="entry name" value="ACAS_N"/>
</dbReference>
<dbReference type="PROSITE" id="PS00455">
    <property type="entry name" value="AMP_BINDING"/>
    <property type="match status" value="1"/>
</dbReference>
<dbReference type="InterPro" id="IPR042099">
    <property type="entry name" value="ANL_N_sf"/>
</dbReference>
<keyword evidence="3" id="KW-0436">Ligase</keyword>
<dbReference type="InterPro" id="IPR000873">
    <property type="entry name" value="AMP-dep_synth/lig_dom"/>
</dbReference>
<evidence type="ECO:0000259" key="7">
    <source>
        <dbReference type="Pfam" id="PF00501"/>
    </source>
</evidence>
<dbReference type="Pfam" id="PF16177">
    <property type="entry name" value="ACAS_N"/>
    <property type="match status" value="1"/>
</dbReference>
<proteinExistence type="inferred from homology"/>
<evidence type="ECO:0000313" key="10">
    <source>
        <dbReference type="EMBL" id="TSJ67852.1"/>
    </source>
</evidence>
<evidence type="ECO:0000256" key="4">
    <source>
        <dbReference type="ARBA" id="ARBA00022741"/>
    </source>
</evidence>
<dbReference type="InterPro" id="IPR025110">
    <property type="entry name" value="AMP-bd_C"/>
</dbReference>
<dbReference type="SUPFAM" id="SSF56801">
    <property type="entry name" value="Acetyl-CoA synthetase-like"/>
    <property type="match status" value="1"/>
</dbReference>
<protein>
    <recommendedName>
        <fullName evidence="2">acetate--CoA ligase</fullName>
        <ecNumber evidence="2">6.2.1.1</ecNumber>
    </recommendedName>
</protein>
<dbReference type="EMBL" id="VMHE01000001">
    <property type="protein sequence ID" value="TSJ67852.1"/>
    <property type="molecule type" value="Genomic_DNA"/>
</dbReference>
<reference evidence="10 11" key="1">
    <citation type="submission" date="2019-07" db="EMBL/GenBank/DDBJ databases">
        <title>Allobacillus sp. nov. SKP isolated from shrimp paste of Euphausiacea.</title>
        <authorList>
            <person name="Kanchanasin P."/>
            <person name="Tanasupawat S."/>
            <person name="Shi W."/>
            <person name="Wu L."/>
            <person name="Ma J."/>
        </authorList>
    </citation>
    <scope>NUCLEOTIDE SEQUENCE [LARGE SCALE GENOMIC DNA]</scope>
    <source>
        <strain evidence="10 11">SKP4-8</strain>
    </source>
</reference>
<dbReference type="GO" id="GO:0003987">
    <property type="term" value="F:acetate-CoA ligase activity"/>
    <property type="evidence" value="ECO:0007669"/>
    <property type="project" value="UniProtKB-EC"/>
</dbReference>
<dbReference type="GO" id="GO:0005524">
    <property type="term" value="F:ATP binding"/>
    <property type="evidence" value="ECO:0007669"/>
    <property type="project" value="UniProtKB-KW"/>
</dbReference>
<feature type="domain" description="AMP-dependent synthetase/ligase" evidence="7">
    <location>
        <begin position="76"/>
        <end position="458"/>
    </location>
</feature>
<evidence type="ECO:0000256" key="6">
    <source>
        <dbReference type="ARBA" id="ARBA00022990"/>
    </source>
</evidence>
<dbReference type="InterPro" id="IPR045851">
    <property type="entry name" value="AMP-bd_C_sf"/>
</dbReference>
<evidence type="ECO:0000256" key="5">
    <source>
        <dbReference type="ARBA" id="ARBA00022840"/>
    </source>
</evidence>
<name>A0A556PTY2_9BACI</name>
<dbReference type="InterPro" id="IPR020845">
    <property type="entry name" value="AMP-binding_CS"/>
</dbReference>
<organism evidence="10 11">
    <name type="scientific">Allobacillus salarius</name>
    <dbReference type="NCBI Taxonomy" id="1955272"/>
    <lineage>
        <taxon>Bacteria</taxon>
        <taxon>Bacillati</taxon>
        <taxon>Bacillota</taxon>
        <taxon>Bacilli</taxon>
        <taxon>Bacillales</taxon>
        <taxon>Bacillaceae</taxon>
        <taxon>Allobacillus</taxon>
    </lineage>
</organism>
<gene>
    <name evidence="10" type="ORF">FPQ13_00015</name>
</gene>
<evidence type="ECO:0000259" key="8">
    <source>
        <dbReference type="Pfam" id="PF13193"/>
    </source>
</evidence>
<evidence type="ECO:0000313" key="11">
    <source>
        <dbReference type="Proteomes" id="UP000316425"/>
    </source>
</evidence>
<keyword evidence="6" id="KW-0007">Acetylation</keyword>
<sequence>MQRFDHENYDEFFRESIQDIGRFWGEVDLELNLQWFEPYQSVLNLENGTKYPKWFDGGKMNVAYNALDRFANDVETQNNQAIIWEGDNGEVITYTYKDLQDQVNQVANGLVAQGAKFGDRFTIFMPMIPETVIAMLAISKIGAIFCPAFSGYKSEAIATRINAAQARYLITADGFHRGGKQINLKDEADQAVADSPSIEKVFVVRRTNEEVSRDADRDVDWEQLKTLDTHFESVHTNGDDPYMIIFTSGTTGKPKGTLHTHHGFPVKAAFDAGVMMDVTEQDNIFWYTDMGWMMGPFLVYGGLMNGATITVFEGTPTYPEPSRIWELVEKHQVTHLGISPTLIRTLMTMDESYATKHDLSTLKMVGSTGEPWNDEPWMWLFEKVLNRKVPIINYSGGTEISGGILTNVLVKPIAPIAFNAAVPGMDVDIYDENGQSVKNEVGELVIKQPWVGMTKGFYQDNERYENTYWNRYPDTWCHGDWVIYDEEGFYTITGRSDDTLNVAGKRIGPAELESIYVEHEAVVEAGVIGVPHEVKGESPVAFVVIKDQNKPESELIEELTNHAINRLGKAIAPREVYIVEDLPKTRNAKVMRRAIRTAYLGEDAGDLSALENPESVNQIRNLNTVK</sequence>
<feature type="domain" description="Acetyl-coenzyme A synthetase N-terminal" evidence="9">
    <location>
        <begin position="9"/>
        <end position="66"/>
    </location>
</feature>
<evidence type="ECO:0000256" key="3">
    <source>
        <dbReference type="ARBA" id="ARBA00022598"/>
    </source>
</evidence>
<dbReference type="Gene3D" id="3.40.50.12780">
    <property type="entry name" value="N-terminal domain of ligase-like"/>
    <property type="match status" value="1"/>
</dbReference>
<dbReference type="Proteomes" id="UP000316425">
    <property type="component" value="Unassembled WGS sequence"/>
</dbReference>
<dbReference type="AlphaFoldDB" id="A0A556PTY2"/>
<dbReference type="Pfam" id="PF00501">
    <property type="entry name" value="AMP-binding"/>
    <property type="match status" value="1"/>
</dbReference>
<feature type="domain" description="AMP-binding enzyme C-terminal" evidence="8">
    <location>
        <begin position="511"/>
        <end position="589"/>
    </location>
</feature>
<comment type="caution">
    <text evidence="10">The sequence shown here is derived from an EMBL/GenBank/DDBJ whole genome shotgun (WGS) entry which is preliminary data.</text>
</comment>